<comment type="caution">
    <text evidence="2">Lacks conserved residue(s) required for the propagation of feature annotation.</text>
</comment>
<reference evidence="4 5" key="1">
    <citation type="journal article" date="2013" name="Genome Biol.">
        <title>Draft genome of the mountain pine beetle, Dendroctonus ponderosae Hopkins, a major forest pest.</title>
        <authorList>
            <person name="Keeling C.I."/>
            <person name="Yuen M.M."/>
            <person name="Liao N.Y."/>
            <person name="Docking T.R."/>
            <person name="Chan S.K."/>
            <person name="Taylor G.A."/>
            <person name="Palmquist D.L."/>
            <person name="Jackman S.D."/>
            <person name="Nguyen A."/>
            <person name="Li M."/>
            <person name="Henderson H."/>
            <person name="Janes J.K."/>
            <person name="Zhao Y."/>
            <person name="Pandoh P."/>
            <person name="Moore R."/>
            <person name="Sperling F.A."/>
            <person name="Huber D.P."/>
            <person name="Birol I."/>
            <person name="Jones S.J."/>
            <person name="Bohlmann J."/>
        </authorList>
    </citation>
    <scope>NUCLEOTIDE SEQUENCE</scope>
</reference>
<dbReference type="SUPFAM" id="SSF49854">
    <property type="entry name" value="Spermadhesin, CUB domain"/>
    <property type="match status" value="1"/>
</dbReference>
<dbReference type="Gene3D" id="2.60.120.290">
    <property type="entry name" value="Spermadhesin, CUB domain"/>
    <property type="match status" value="2"/>
</dbReference>
<evidence type="ECO:0000259" key="3">
    <source>
        <dbReference type="PROSITE" id="PS01180"/>
    </source>
</evidence>
<evidence type="ECO:0000313" key="5">
    <source>
        <dbReference type="Proteomes" id="UP000030742"/>
    </source>
</evidence>
<sequence>MDNRITRRPISKMITLRIQLAASVFCAIVFLFIDSTQSGSQLVLLENRTSVLNRTGRQFVWLPFFWGVGLVRFENGECDAGNGFTGTCYTRRECNYLDGVRASLCANKAGACCVFQRTCGDSSDLNNTYFVSPGFPTTYTGGTACSFTIVKQDDACQVGGVSPVECRSLVENSLFQVRLDFLTLNLAQPNINGTCTTDALTVTGGASVAPVLCGENSGQHMYMDFNGNQSITITIYVRSSSASRSWNIKVAQINCNCPWRAPSGCLQFYNQLSGTVRSFNYGSSSVLNGTRQLAGMNYGVCVNMFPGYCSIEWSATSDLYGFSLTGNTFTAVGDGTLGTTAASLTGVNCTTDFVVIPAPILTSNSSYLNTDRFCGNGFPSVISYSKPFVLTVVTNGNEVNDTGNRGFSLSFTQELCSGALILGKR</sequence>
<dbReference type="Proteomes" id="UP000030742">
    <property type="component" value="Unassembled WGS sequence"/>
</dbReference>
<dbReference type="STRING" id="77166.U4U6C1"/>
<keyword evidence="1" id="KW-1015">Disulfide bond</keyword>
<dbReference type="PANTHER" id="PTHR33236:SF5">
    <property type="entry name" value="CUB DOMAIN-CONTAINING PROTEIN"/>
    <property type="match status" value="1"/>
</dbReference>
<dbReference type="OrthoDB" id="6337346at2759"/>
<proteinExistence type="predicted"/>
<organism evidence="4 5">
    <name type="scientific">Dendroctonus ponderosae</name>
    <name type="common">Mountain pine beetle</name>
    <dbReference type="NCBI Taxonomy" id="77166"/>
    <lineage>
        <taxon>Eukaryota</taxon>
        <taxon>Metazoa</taxon>
        <taxon>Ecdysozoa</taxon>
        <taxon>Arthropoda</taxon>
        <taxon>Hexapoda</taxon>
        <taxon>Insecta</taxon>
        <taxon>Pterygota</taxon>
        <taxon>Neoptera</taxon>
        <taxon>Endopterygota</taxon>
        <taxon>Coleoptera</taxon>
        <taxon>Polyphaga</taxon>
        <taxon>Cucujiformia</taxon>
        <taxon>Curculionidae</taxon>
        <taxon>Scolytinae</taxon>
        <taxon>Dendroctonus</taxon>
    </lineage>
</organism>
<gene>
    <name evidence="4" type="ORF">D910_06791</name>
</gene>
<feature type="domain" description="CUB" evidence="3">
    <location>
        <begin position="119"/>
        <end position="253"/>
    </location>
</feature>
<evidence type="ECO:0000313" key="4">
    <source>
        <dbReference type="EMBL" id="ERL89424.1"/>
    </source>
</evidence>
<protein>
    <recommendedName>
        <fullName evidence="3">CUB domain-containing protein</fullName>
    </recommendedName>
</protein>
<dbReference type="AlphaFoldDB" id="U4U6C1"/>
<evidence type="ECO:0000256" key="1">
    <source>
        <dbReference type="ARBA" id="ARBA00023157"/>
    </source>
</evidence>
<dbReference type="PANTHER" id="PTHR33236">
    <property type="entry name" value="INTRAFLAGELLAR TRANSPORT PROTEIN 122 FAMILY PROTEIN-RELATED"/>
    <property type="match status" value="1"/>
</dbReference>
<dbReference type="EMBL" id="KB632169">
    <property type="protein sequence ID" value="ERL89424.1"/>
    <property type="molecule type" value="Genomic_DNA"/>
</dbReference>
<evidence type="ECO:0000256" key="2">
    <source>
        <dbReference type="PROSITE-ProRule" id="PRU00059"/>
    </source>
</evidence>
<dbReference type="PROSITE" id="PS01180">
    <property type="entry name" value="CUB"/>
    <property type="match status" value="1"/>
</dbReference>
<dbReference type="InterPro" id="IPR000859">
    <property type="entry name" value="CUB_dom"/>
</dbReference>
<dbReference type="Pfam" id="PF26080">
    <property type="entry name" value="CUB_animal"/>
    <property type="match status" value="1"/>
</dbReference>
<accession>U4U6C1</accession>
<dbReference type="InterPro" id="IPR035914">
    <property type="entry name" value="Sperma_CUB_dom_sf"/>
</dbReference>
<dbReference type="InterPro" id="IPR058698">
    <property type="entry name" value="CUB_metazoa"/>
</dbReference>
<name>U4U6C1_DENPD</name>